<dbReference type="EMBL" id="WOCE01000020">
    <property type="protein sequence ID" value="KAE9590845.1"/>
    <property type="molecule type" value="Genomic_DNA"/>
</dbReference>
<sequence length="65" mass="7625">MFHSHVPSDPSDQLLRSLINASLDKLRLYNLLYLDMKLSKPIQVSFQNLVFVLYPTFHETPHLNQ</sequence>
<evidence type="ECO:0000313" key="1">
    <source>
        <dbReference type="EMBL" id="KAE9590845.1"/>
    </source>
</evidence>
<organism evidence="1 2">
    <name type="scientific">Lupinus albus</name>
    <name type="common">White lupine</name>
    <name type="synonym">Lupinus termis</name>
    <dbReference type="NCBI Taxonomy" id="3870"/>
    <lineage>
        <taxon>Eukaryota</taxon>
        <taxon>Viridiplantae</taxon>
        <taxon>Streptophyta</taxon>
        <taxon>Embryophyta</taxon>
        <taxon>Tracheophyta</taxon>
        <taxon>Spermatophyta</taxon>
        <taxon>Magnoliopsida</taxon>
        <taxon>eudicotyledons</taxon>
        <taxon>Gunneridae</taxon>
        <taxon>Pentapetalae</taxon>
        <taxon>rosids</taxon>
        <taxon>fabids</taxon>
        <taxon>Fabales</taxon>
        <taxon>Fabaceae</taxon>
        <taxon>Papilionoideae</taxon>
        <taxon>50 kb inversion clade</taxon>
        <taxon>genistoids sensu lato</taxon>
        <taxon>core genistoids</taxon>
        <taxon>Genisteae</taxon>
        <taxon>Lupinus</taxon>
    </lineage>
</organism>
<comment type="caution">
    <text evidence="1">The sequence shown here is derived from an EMBL/GenBank/DDBJ whole genome shotgun (WGS) entry which is preliminary data.</text>
</comment>
<dbReference type="Proteomes" id="UP000447434">
    <property type="component" value="Chromosome 20"/>
</dbReference>
<accession>A0A6A4NJ98</accession>
<protein>
    <submittedName>
        <fullName evidence="1">Uncharacterized protein</fullName>
    </submittedName>
</protein>
<evidence type="ECO:0000313" key="2">
    <source>
        <dbReference type="Proteomes" id="UP000447434"/>
    </source>
</evidence>
<keyword evidence="2" id="KW-1185">Reference proteome</keyword>
<dbReference type="AlphaFoldDB" id="A0A6A4NJ98"/>
<gene>
    <name evidence="1" type="ORF">Lalb_Chr20g0111921</name>
</gene>
<name>A0A6A4NJ98_LUPAL</name>
<proteinExistence type="predicted"/>
<reference evidence="2" key="1">
    <citation type="journal article" date="2020" name="Nat. Commun.">
        <title>Genome sequence of the cluster root forming white lupin.</title>
        <authorList>
            <person name="Hufnagel B."/>
            <person name="Marques A."/>
            <person name="Soriano A."/>
            <person name="Marques L."/>
            <person name="Divol F."/>
            <person name="Doumas P."/>
            <person name="Sallet E."/>
            <person name="Mancinotti D."/>
            <person name="Carrere S."/>
            <person name="Marande W."/>
            <person name="Arribat S."/>
            <person name="Keller J."/>
            <person name="Huneau C."/>
            <person name="Blein T."/>
            <person name="Aime D."/>
            <person name="Laguerre M."/>
            <person name="Taylor J."/>
            <person name="Schubert V."/>
            <person name="Nelson M."/>
            <person name="Geu-Flores F."/>
            <person name="Crespi M."/>
            <person name="Gallardo-Guerrero K."/>
            <person name="Delaux P.-M."/>
            <person name="Salse J."/>
            <person name="Berges H."/>
            <person name="Guyot R."/>
            <person name="Gouzy J."/>
            <person name="Peret B."/>
        </authorList>
    </citation>
    <scope>NUCLEOTIDE SEQUENCE [LARGE SCALE GENOMIC DNA]</scope>
    <source>
        <strain evidence="2">cv. Amiga</strain>
    </source>
</reference>